<evidence type="ECO:0000256" key="1">
    <source>
        <dbReference type="ARBA" id="ARBA00023125"/>
    </source>
</evidence>
<feature type="domain" description="HTH tetR-type" evidence="3">
    <location>
        <begin position="10"/>
        <end position="70"/>
    </location>
</feature>
<dbReference type="AlphaFoldDB" id="A0A0R1QWP8"/>
<dbReference type="GO" id="GO:0003700">
    <property type="term" value="F:DNA-binding transcription factor activity"/>
    <property type="evidence" value="ECO:0007669"/>
    <property type="project" value="TreeGrafter"/>
</dbReference>
<evidence type="ECO:0000313" key="5">
    <source>
        <dbReference type="Proteomes" id="UP000051790"/>
    </source>
</evidence>
<dbReference type="Proteomes" id="UP000051790">
    <property type="component" value="Unassembled WGS sequence"/>
</dbReference>
<reference evidence="4 5" key="1">
    <citation type="journal article" date="2015" name="Genome Announc.">
        <title>Expanding the biotechnology potential of lactobacilli through comparative genomics of 213 strains and associated genera.</title>
        <authorList>
            <person name="Sun Z."/>
            <person name="Harris H.M."/>
            <person name="McCann A."/>
            <person name="Guo C."/>
            <person name="Argimon S."/>
            <person name="Zhang W."/>
            <person name="Yang X."/>
            <person name="Jeffery I.B."/>
            <person name="Cooney J.C."/>
            <person name="Kagawa T.F."/>
            <person name="Liu W."/>
            <person name="Song Y."/>
            <person name="Salvetti E."/>
            <person name="Wrobel A."/>
            <person name="Rasinkangas P."/>
            <person name="Parkhill J."/>
            <person name="Rea M.C."/>
            <person name="O'Sullivan O."/>
            <person name="Ritari J."/>
            <person name="Douillard F.P."/>
            <person name="Paul Ross R."/>
            <person name="Yang R."/>
            <person name="Briner A.E."/>
            <person name="Felis G.E."/>
            <person name="de Vos W.M."/>
            <person name="Barrangou R."/>
            <person name="Klaenhammer T.R."/>
            <person name="Caufield P.W."/>
            <person name="Cui Y."/>
            <person name="Zhang H."/>
            <person name="O'Toole P.W."/>
        </authorList>
    </citation>
    <scope>NUCLEOTIDE SEQUENCE [LARGE SCALE GENOMIC DNA]</scope>
    <source>
        <strain evidence="4 5">DSM 13343</strain>
    </source>
</reference>
<dbReference type="InterPro" id="IPR001647">
    <property type="entry name" value="HTH_TetR"/>
</dbReference>
<comment type="caution">
    <text evidence="4">The sequence shown here is derived from an EMBL/GenBank/DDBJ whole genome shotgun (WGS) entry which is preliminary data.</text>
</comment>
<dbReference type="GO" id="GO:0000976">
    <property type="term" value="F:transcription cis-regulatory region binding"/>
    <property type="evidence" value="ECO:0007669"/>
    <property type="project" value="TreeGrafter"/>
</dbReference>
<evidence type="ECO:0000256" key="2">
    <source>
        <dbReference type="PROSITE-ProRule" id="PRU00335"/>
    </source>
</evidence>
<accession>A0A0R1QWP8</accession>
<proteinExistence type="predicted"/>
<dbReference type="Gene3D" id="1.10.357.10">
    <property type="entry name" value="Tetracycline Repressor, domain 2"/>
    <property type="match status" value="1"/>
</dbReference>
<protein>
    <submittedName>
        <fullName evidence="4">TetR family transctiptional regulator</fullName>
    </submittedName>
</protein>
<dbReference type="InterPro" id="IPR009057">
    <property type="entry name" value="Homeodomain-like_sf"/>
</dbReference>
<sequence length="219" mass="24573">MNSLTEAQKAARANQIAENAWHLFETQPFAKITMAEVAKTAGVSKGTLFNYFDCKESLFMTLLLTGYQEYFNDVIQMIQAKASLTLADFIDLLLHQTKVLIETRPTLVRLNALRGPVLEQGANMEQTVAFREQLYAKNQALGQAVAERIPSLTVKEVSQLMLVQSAIISGLMNMSSLNAFNHHLLTKVNFENFQIDLVNDAVDVFGNYLAGRYPETHKR</sequence>
<evidence type="ECO:0000259" key="3">
    <source>
        <dbReference type="PROSITE" id="PS50977"/>
    </source>
</evidence>
<dbReference type="PROSITE" id="PS50977">
    <property type="entry name" value="HTH_TETR_2"/>
    <property type="match status" value="1"/>
</dbReference>
<dbReference type="InterPro" id="IPR050109">
    <property type="entry name" value="HTH-type_TetR-like_transc_reg"/>
</dbReference>
<dbReference type="SUPFAM" id="SSF46689">
    <property type="entry name" value="Homeodomain-like"/>
    <property type="match status" value="1"/>
</dbReference>
<dbReference type="Pfam" id="PF00440">
    <property type="entry name" value="TetR_N"/>
    <property type="match status" value="1"/>
</dbReference>
<name>A0A0R1QWP8_9LACO</name>
<evidence type="ECO:0000313" key="4">
    <source>
        <dbReference type="EMBL" id="KRL45608.1"/>
    </source>
</evidence>
<dbReference type="OrthoDB" id="268339at2"/>
<dbReference type="PATRIC" id="fig|1423769.4.peg.682"/>
<dbReference type="PANTHER" id="PTHR30055:SF178">
    <property type="entry name" value="POSSIBLE TRANSCRIPTIONAL REGULATORY PROTEIN"/>
    <property type="match status" value="1"/>
</dbReference>
<dbReference type="InterPro" id="IPR041483">
    <property type="entry name" value="TetR_C_34"/>
</dbReference>
<keyword evidence="5" id="KW-1185">Reference proteome</keyword>
<dbReference type="RefSeq" id="WP_054717382.1">
    <property type="nucleotide sequence ID" value="NZ_AZEU01000121.1"/>
</dbReference>
<gene>
    <name evidence="4" type="ORF">FD01_GL000640</name>
</gene>
<feature type="DNA-binding region" description="H-T-H motif" evidence="2">
    <location>
        <begin position="33"/>
        <end position="52"/>
    </location>
</feature>
<dbReference type="EMBL" id="AZEU01000121">
    <property type="protein sequence ID" value="KRL45608.1"/>
    <property type="molecule type" value="Genomic_DNA"/>
</dbReference>
<dbReference type="Pfam" id="PF17929">
    <property type="entry name" value="TetR_C_34"/>
    <property type="match status" value="1"/>
</dbReference>
<keyword evidence="1 2" id="KW-0238">DNA-binding</keyword>
<dbReference type="PANTHER" id="PTHR30055">
    <property type="entry name" value="HTH-TYPE TRANSCRIPTIONAL REGULATOR RUTR"/>
    <property type="match status" value="1"/>
</dbReference>
<organism evidence="4 5">
    <name type="scientific">Lacticaseibacillus manihotivorans DSM 13343 = JCM 12514</name>
    <dbReference type="NCBI Taxonomy" id="1423769"/>
    <lineage>
        <taxon>Bacteria</taxon>
        <taxon>Bacillati</taxon>
        <taxon>Bacillota</taxon>
        <taxon>Bacilli</taxon>
        <taxon>Lactobacillales</taxon>
        <taxon>Lactobacillaceae</taxon>
        <taxon>Lacticaseibacillus</taxon>
    </lineage>
</organism>